<dbReference type="AlphaFoldDB" id="A0A2I1CY78"/>
<evidence type="ECO:0000256" key="1">
    <source>
        <dbReference type="SAM" id="MobiDB-lite"/>
    </source>
</evidence>
<organism evidence="2 3">
    <name type="scientific">Aspergillus campestris (strain IBT 28561)</name>
    <dbReference type="NCBI Taxonomy" id="1392248"/>
    <lineage>
        <taxon>Eukaryota</taxon>
        <taxon>Fungi</taxon>
        <taxon>Dikarya</taxon>
        <taxon>Ascomycota</taxon>
        <taxon>Pezizomycotina</taxon>
        <taxon>Eurotiomycetes</taxon>
        <taxon>Eurotiomycetidae</taxon>
        <taxon>Eurotiales</taxon>
        <taxon>Aspergillaceae</taxon>
        <taxon>Aspergillus</taxon>
        <taxon>Aspergillus subgen. Circumdati</taxon>
    </lineage>
</organism>
<dbReference type="OrthoDB" id="5336357at2759"/>
<dbReference type="VEuPathDB" id="FungiDB:P168DRAFT_328592"/>
<dbReference type="EMBL" id="MSFM01000009">
    <property type="protein sequence ID" value="PKY02552.1"/>
    <property type="molecule type" value="Genomic_DNA"/>
</dbReference>
<feature type="compositionally biased region" description="Basic and acidic residues" evidence="1">
    <location>
        <begin position="43"/>
        <end position="53"/>
    </location>
</feature>
<feature type="compositionally biased region" description="Polar residues" evidence="1">
    <location>
        <begin position="104"/>
        <end position="113"/>
    </location>
</feature>
<dbReference type="GeneID" id="36548893"/>
<feature type="compositionally biased region" description="Low complexity" evidence="1">
    <location>
        <begin position="10"/>
        <end position="19"/>
    </location>
</feature>
<evidence type="ECO:0000313" key="3">
    <source>
        <dbReference type="Proteomes" id="UP000234254"/>
    </source>
</evidence>
<keyword evidence="3" id="KW-1185">Reference proteome</keyword>
<feature type="region of interest" description="Disordered" evidence="1">
    <location>
        <begin position="1"/>
        <end position="191"/>
    </location>
</feature>
<comment type="caution">
    <text evidence="2">The sequence shown here is derived from an EMBL/GenBank/DDBJ whole genome shotgun (WGS) entry which is preliminary data.</text>
</comment>
<dbReference type="RefSeq" id="XP_024691146.1">
    <property type="nucleotide sequence ID" value="XM_024841369.1"/>
</dbReference>
<evidence type="ECO:0000313" key="2">
    <source>
        <dbReference type="EMBL" id="PKY02552.1"/>
    </source>
</evidence>
<sequence length="191" mass="21111">MSLKRKASFSTPTSPSTPSVIGGRSMMLDDSPQHLNSRTRKRFRDDRPEDRVVYENTLRWLFTAQQRPEPSPAAETEEMDIESLPAPETVDPRQQTLLKFFQPAKTSSSQSRSKGTHPQPMTPNRTPQTSALSFQQPSLNMDATSASVSSDTRTPSLSSQGPSMDMDVDMDSGSDGTTRDPNMWAGGLGWM</sequence>
<name>A0A2I1CY78_ASPC2</name>
<feature type="compositionally biased region" description="Polar residues" evidence="1">
    <location>
        <begin position="122"/>
        <end position="160"/>
    </location>
</feature>
<accession>A0A2I1CY78</accession>
<proteinExistence type="predicted"/>
<protein>
    <submittedName>
        <fullName evidence="2">Uncharacterized protein</fullName>
    </submittedName>
</protein>
<reference evidence="2" key="1">
    <citation type="submission" date="2016-12" db="EMBL/GenBank/DDBJ databases">
        <title>The genomes of Aspergillus section Nigri reveals drivers in fungal speciation.</title>
        <authorList>
            <consortium name="DOE Joint Genome Institute"/>
            <person name="Vesth T.C."/>
            <person name="Nybo J."/>
            <person name="Theobald S."/>
            <person name="Brandl J."/>
            <person name="Frisvad J.C."/>
            <person name="Nielsen K.F."/>
            <person name="Lyhne E.K."/>
            <person name="Kogle M.E."/>
            <person name="Kuo A."/>
            <person name="Riley R."/>
            <person name="Clum A."/>
            <person name="Nolan M."/>
            <person name="Lipzen A."/>
            <person name="Salamov A."/>
            <person name="Henrissat B."/>
            <person name="Wiebenga A."/>
            <person name="De vries R.P."/>
            <person name="Grigoriev I.V."/>
            <person name="Mortensen U.H."/>
            <person name="Andersen M.R."/>
            <person name="Baker S.E."/>
        </authorList>
    </citation>
    <scope>NUCLEOTIDE SEQUENCE</scope>
    <source>
        <strain evidence="2">IBT 28561</strain>
    </source>
</reference>
<dbReference type="Proteomes" id="UP000234254">
    <property type="component" value="Unassembled WGS sequence"/>
</dbReference>
<gene>
    <name evidence="2" type="ORF">P168DRAFT_328592</name>
</gene>